<proteinExistence type="inferred from homology"/>
<comment type="similarity">
    <text evidence="1">Belongs to the CCM1 family.</text>
</comment>
<evidence type="ECO:0000256" key="5">
    <source>
        <dbReference type="PROSITE-ProRule" id="PRU00708"/>
    </source>
</evidence>
<reference evidence="7" key="1">
    <citation type="submission" date="2021-03" db="EMBL/GenBank/DDBJ databases">
        <title>Comparative genomics and phylogenomic investigation of the class Geoglossomycetes provide insights into ecological specialization and systematics.</title>
        <authorList>
            <person name="Melie T."/>
            <person name="Pirro S."/>
            <person name="Miller A.N."/>
            <person name="Quandt A."/>
        </authorList>
    </citation>
    <scope>NUCLEOTIDE SEQUENCE</scope>
    <source>
        <strain evidence="7">CAQ_001_2017</strain>
    </source>
</reference>
<evidence type="ECO:0000256" key="4">
    <source>
        <dbReference type="ARBA" id="ARBA00044511"/>
    </source>
</evidence>
<comment type="function">
    <text evidence="3">Regulates mitochondrial small subunit maturation by controlling 15S rRNA 5'-end processing. Localizes to the 5' precursor of the 15S rRNA in a position that is subsequently occupied by mS47 in the mature yeast mtSSU. Uses structure and sequence-specific RNA recognition, binding to a single-stranded region of the precursor and specifically recognizing bases -6 to -1. The exchange of Ccm1 for mS47 is coupled to the irreversible removal of precursor rRNA that is accompanied by conformational changes of the mitoribosomal proteins uS5m and mS26. These conformational changes signal completion of 5'-end rRNA processing through protection of the mature 5'-end of the 15S rRNA and stabilization of mS47. The removal of the 5' precursor together with the dissociation of Ccm1 may be catalyzed by the 5'-3' exoribonuclease Pet127. Involved in the specific removal of group I introns in mitochondrial encoded transcripts.</text>
</comment>
<evidence type="ECO:0000313" key="8">
    <source>
        <dbReference type="Proteomes" id="UP000750711"/>
    </source>
</evidence>
<name>A0A9P8LAY0_9PEZI</name>
<feature type="repeat" description="PPR" evidence="5">
    <location>
        <begin position="621"/>
        <end position="655"/>
    </location>
</feature>
<dbReference type="Pfam" id="PF13041">
    <property type="entry name" value="PPR_2"/>
    <property type="match status" value="1"/>
</dbReference>
<dbReference type="PANTHER" id="PTHR47447:SF23">
    <property type="entry name" value="PENTACOTRIPEPTIDE-REPEAT REGION OF PRORP DOMAIN-CONTAINING PROTEIN"/>
    <property type="match status" value="1"/>
</dbReference>
<dbReference type="AlphaFoldDB" id="A0A9P8LAY0"/>
<evidence type="ECO:0000256" key="6">
    <source>
        <dbReference type="SAM" id="MobiDB-lite"/>
    </source>
</evidence>
<feature type="region of interest" description="Disordered" evidence="6">
    <location>
        <begin position="679"/>
        <end position="700"/>
    </location>
</feature>
<keyword evidence="8" id="KW-1185">Reference proteome</keyword>
<dbReference type="EMBL" id="JAGHQM010000704">
    <property type="protein sequence ID" value="KAH0558912.1"/>
    <property type="molecule type" value="Genomic_DNA"/>
</dbReference>
<organism evidence="7 8">
    <name type="scientific">Trichoglossum hirsutum</name>
    <dbReference type="NCBI Taxonomy" id="265104"/>
    <lineage>
        <taxon>Eukaryota</taxon>
        <taxon>Fungi</taxon>
        <taxon>Dikarya</taxon>
        <taxon>Ascomycota</taxon>
        <taxon>Pezizomycotina</taxon>
        <taxon>Geoglossomycetes</taxon>
        <taxon>Geoglossales</taxon>
        <taxon>Geoglossaceae</taxon>
        <taxon>Trichoglossum</taxon>
    </lineage>
</organism>
<evidence type="ECO:0000256" key="3">
    <source>
        <dbReference type="ARBA" id="ARBA00044493"/>
    </source>
</evidence>
<keyword evidence="2" id="KW-0677">Repeat</keyword>
<gene>
    <name evidence="7" type="ORF">GP486_004461</name>
</gene>
<dbReference type="Proteomes" id="UP000750711">
    <property type="component" value="Unassembled WGS sequence"/>
</dbReference>
<evidence type="ECO:0008006" key="9">
    <source>
        <dbReference type="Google" id="ProtNLM"/>
    </source>
</evidence>
<dbReference type="PANTHER" id="PTHR47447">
    <property type="entry name" value="OS03G0856100 PROTEIN"/>
    <property type="match status" value="1"/>
</dbReference>
<comment type="caution">
    <text evidence="7">The sequence shown here is derived from an EMBL/GenBank/DDBJ whole genome shotgun (WGS) entry which is preliminary data.</text>
</comment>
<accession>A0A9P8LAY0</accession>
<dbReference type="PROSITE" id="PS51375">
    <property type="entry name" value="PPR"/>
    <property type="match status" value="2"/>
</dbReference>
<protein>
    <recommendedName>
        <fullName evidence="9">Pentatricopeptide repeat protein</fullName>
    </recommendedName>
</protein>
<comment type="subunit">
    <text evidence="4">Binds to mitochondrial small subunit 15S rRNA.</text>
</comment>
<dbReference type="InterPro" id="IPR011990">
    <property type="entry name" value="TPR-like_helical_dom_sf"/>
</dbReference>
<evidence type="ECO:0000256" key="2">
    <source>
        <dbReference type="ARBA" id="ARBA00022737"/>
    </source>
</evidence>
<dbReference type="NCBIfam" id="TIGR00756">
    <property type="entry name" value="PPR"/>
    <property type="match status" value="2"/>
</dbReference>
<feature type="repeat" description="PPR" evidence="5">
    <location>
        <begin position="586"/>
        <end position="620"/>
    </location>
</feature>
<dbReference type="Gene3D" id="1.25.40.10">
    <property type="entry name" value="Tetratricopeptide repeat domain"/>
    <property type="match status" value="2"/>
</dbReference>
<evidence type="ECO:0000256" key="1">
    <source>
        <dbReference type="ARBA" id="ARBA00006192"/>
    </source>
</evidence>
<evidence type="ECO:0000313" key="7">
    <source>
        <dbReference type="EMBL" id="KAH0558912.1"/>
    </source>
</evidence>
<dbReference type="InterPro" id="IPR002885">
    <property type="entry name" value="PPR_rpt"/>
</dbReference>
<sequence>MPVRVSPGRFPRIKRFICPFLAPRVFTPWPKYRRLSGAAQEVPKDLECSKWRPMALNLPAAATSTPVEPSKPSGSKTTEINEVYRERLSSYRLRATGIASKSYPETVELKGFSSFWTLPFAALEAKYDTRQVLPRGVEYKLDPEVENWIQELNMLTSRPEGHSSMILKTWATYPAESKHYRWSQVMLWTLRHAPRHALRFLRETHVDIRPPSYSITDSLDYVACSYLLDVKHPEQRFLRELYDTVLLLLKSRPQTLPIRQRTIYLLLRHIGIEEATKLQDVLLDHSVPMTHHTFLHFIKKFATNRQLGRVWTLLDYLAESGIDLSAKPVMSMWSTLLRCSKAEHDSGRVHSALLQRMTDCGVRPNVINYSIIIENALETQGWEAGWRAFEAMRDDQVVPNGYTYAILFKSAKVNGDVAAMSHILDLARAEGHLLENAHLATDLLHAIFKSTRGVRRYRHLVDVYKQYFDVEPLKNLRIAHQRLTQDDPDTVMQPTPVTLGLMVMAYLDIIRNNPDSTPKLYAHYRKLVREGNHPLVTKLAGTPHVQDAFLFALGNHPATLHLCASVIEDMLQPLPYPSRIKPARPTVQTWSILVRSYMRHNQPAAAERVIQMMERHGMRPNEVTWNTLVSGYAGLQDVGKVVEVTDRMRERGWDGDGRTLEGLGRVINREKLVEALKGREEQEALSVPPAPPRSDIQNSM</sequence>